<feature type="transmembrane region" description="Helical" evidence="5">
    <location>
        <begin position="103"/>
        <end position="122"/>
    </location>
</feature>
<dbReference type="AlphaFoldDB" id="C7QZ54"/>
<feature type="transmembrane region" description="Helical" evidence="5">
    <location>
        <begin position="50"/>
        <end position="70"/>
    </location>
</feature>
<feature type="transmembrane region" description="Helical" evidence="5">
    <location>
        <begin position="77"/>
        <end position="97"/>
    </location>
</feature>
<dbReference type="Gene3D" id="1.20.1250.20">
    <property type="entry name" value="MFS general substrate transporter like domains"/>
    <property type="match status" value="2"/>
</dbReference>
<feature type="transmembrane region" description="Helical" evidence="5">
    <location>
        <begin position="349"/>
        <end position="369"/>
    </location>
</feature>
<dbReference type="PANTHER" id="PTHR23514:SF13">
    <property type="entry name" value="INNER MEMBRANE PROTEIN YBJJ"/>
    <property type="match status" value="1"/>
</dbReference>
<evidence type="ECO:0000256" key="4">
    <source>
        <dbReference type="ARBA" id="ARBA00023136"/>
    </source>
</evidence>
<dbReference type="Proteomes" id="UP000000628">
    <property type="component" value="Chromosome"/>
</dbReference>
<feature type="transmembrane region" description="Helical" evidence="5">
    <location>
        <begin position="219"/>
        <end position="236"/>
    </location>
</feature>
<feature type="transmembrane region" description="Helical" evidence="5">
    <location>
        <begin position="376"/>
        <end position="395"/>
    </location>
</feature>
<reference evidence="7 8" key="1">
    <citation type="journal article" date="2009" name="Stand. Genomic Sci.">
        <title>Complete genome sequence of Jonesia denitrificans type strain (Prevot 55134).</title>
        <authorList>
            <person name="Pukall R."/>
            <person name="Gehrich-Schroter G."/>
            <person name="Lapidus A."/>
            <person name="Nolan M."/>
            <person name="Glavina Del Rio T."/>
            <person name="Lucas S."/>
            <person name="Chen F."/>
            <person name="Tice H."/>
            <person name="Pitluck S."/>
            <person name="Cheng J.F."/>
            <person name="Copeland A."/>
            <person name="Saunders E."/>
            <person name="Brettin T."/>
            <person name="Detter J.C."/>
            <person name="Bruce D."/>
            <person name="Goodwin L."/>
            <person name="Pati A."/>
            <person name="Ivanova N."/>
            <person name="Mavromatis K."/>
            <person name="Ovchinnikova G."/>
            <person name="Chen A."/>
            <person name="Palaniappan K."/>
            <person name="Land M."/>
            <person name="Hauser L."/>
            <person name="Chang Y.J."/>
            <person name="Jeffries C.D."/>
            <person name="Chain P."/>
            <person name="Goker M."/>
            <person name="Bristow J."/>
            <person name="Eisen J.A."/>
            <person name="Markowitz V."/>
            <person name="Hugenholtz P."/>
            <person name="Kyrpides N.C."/>
            <person name="Klenk H.P."/>
            <person name="Han C."/>
        </authorList>
    </citation>
    <scope>NUCLEOTIDE SEQUENCE [LARGE SCALE GENOMIC DNA]</scope>
    <source>
        <strain evidence="8">ATCC 14870 / DSM 20603 / BCRC 15368 / CIP 55.134 / JCM 11481 / NBRC 15587 / NCTC 10816 / Prevot 55134</strain>
    </source>
</reference>
<dbReference type="InterPro" id="IPR020846">
    <property type="entry name" value="MFS_dom"/>
</dbReference>
<evidence type="ECO:0000256" key="3">
    <source>
        <dbReference type="ARBA" id="ARBA00022989"/>
    </source>
</evidence>
<feature type="domain" description="Major facilitator superfamily (MFS) profile" evidence="6">
    <location>
        <begin position="218"/>
        <end position="408"/>
    </location>
</feature>
<dbReference type="Pfam" id="PF07690">
    <property type="entry name" value="MFS_1"/>
    <property type="match status" value="1"/>
</dbReference>
<protein>
    <submittedName>
        <fullName evidence="7">Major facilitator superfamily MFS_1</fullName>
    </submittedName>
</protein>
<gene>
    <name evidence="7" type="ordered locus">Jden_0289</name>
</gene>
<proteinExistence type="predicted"/>
<sequence length="408" mass="41641">MSNTAPTGLSREVRRARLAVSAFFFTNGLMIATLVPHFPGIKAELGLSNTLYGVAIAAIPTGAIIAGPFAGAVIRKLGSAGTGLLFTIIAACALVTVPLANHVGALMGIFLILGASDAITDVGQNAHGLRVQRAYGRSIINTFHAIWSIGAVTGGALAGASIALNIPRTTHIAVAATLVVITFLWAYTNRLPGNDTTATTTNHTPTEPQPATQQLTTHTALILLALVAIGITGALVEDTGSTWTALYLRESLGTTAATASLGYIALIGAQFIGRILGDRAVDAWGLRTVNRTGALLIVTGMTLALAIPSLTTAIIGFALAGYGSATLVPAAMQAADELPGLKPGTGLTIVSWLMRLGFLASPPIVGALADGFSLRVGLLVLPIAGAAAVVLAHVFPGKQPRTVTEVSP</sequence>
<feature type="transmembrane region" description="Helical" evidence="5">
    <location>
        <begin position="294"/>
        <end position="322"/>
    </location>
</feature>
<dbReference type="CDD" id="cd17393">
    <property type="entry name" value="MFS_MosC_like"/>
    <property type="match status" value="1"/>
</dbReference>
<comment type="subcellular location">
    <subcellularLocation>
        <location evidence="1">Cell membrane</location>
        <topology evidence="1">Multi-pass membrane protein</topology>
    </subcellularLocation>
</comment>
<dbReference type="STRING" id="471856.Jden_0289"/>
<dbReference type="EMBL" id="CP001706">
    <property type="protein sequence ID" value="ACV07962.1"/>
    <property type="molecule type" value="Genomic_DNA"/>
</dbReference>
<evidence type="ECO:0000256" key="2">
    <source>
        <dbReference type="ARBA" id="ARBA00022692"/>
    </source>
</evidence>
<keyword evidence="3 5" id="KW-1133">Transmembrane helix</keyword>
<name>C7QZ54_JONDD</name>
<dbReference type="InterPro" id="IPR011701">
    <property type="entry name" value="MFS"/>
</dbReference>
<accession>C7QZ54</accession>
<dbReference type="GO" id="GO:0005886">
    <property type="term" value="C:plasma membrane"/>
    <property type="evidence" value="ECO:0007669"/>
    <property type="project" value="UniProtKB-SubCell"/>
</dbReference>
<keyword evidence="4 5" id="KW-0472">Membrane</keyword>
<dbReference type="SUPFAM" id="SSF103473">
    <property type="entry name" value="MFS general substrate transporter"/>
    <property type="match status" value="1"/>
</dbReference>
<evidence type="ECO:0000313" key="7">
    <source>
        <dbReference type="EMBL" id="ACV07962.1"/>
    </source>
</evidence>
<evidence type="ECO:0000313" key="8">
    <source>
        <dbReference type="Proteomes" id="UP000000628"/>
    </source>
</evidence>
<dbReference type="InterPro" id="IPR036259">
    <property type="entry name" value="MFS_trans_sf"/>
</dbReference>
<dbReference type="PROSITE" id="PS50850">
    <property type="entry name" value="MFS"/>
    <property type="match status" value="1"/>
</dbReference>
<dbReference type="KEGG" id="jde:Jden_0289"/>
<feature type="transmembrane region" description="Helical" evidence="5">
    <location>
        <begin position="143"/>
        <end position="164"/>
    </location>
</feature>
<feature type="transmembrane region" description="Helical" evidence="5">
    <location>
        <begin position="256"/>
        <end position="273"/>
    </location>
</feature>
<dbReference type="HOGENOM" id="CLU_035309_2_0_11"/>
<organism evidence="7 8">
    <name type="scientific">Jonesia denitrificans (strain ATCC 14870 / DSM 20603 / BCRC 15368 / CIP 55.134 / JCM 11481 / NBRC 15587 / NCTC 10816 / Prevot 55134)</name>
    <name type="common">Listeria denitrificans</name>
    <dbReference type="NCBI Taxonomy" id="471856"/>
    <lineage>
        <taxon>Bacteria</taxon>
        <taxon>Bacillati</taxon>
        <taxon>Actinomycetota</taxon>
        <taxon>Actinomycetes</taxon>
        <taxon>Micrococcales</taxon>
        <taxon>Jonesiaceae</taxon>
        <taxon>Jonesia</taxon>
    </lineage>
</organism>
<dbReference type="eggNOG" id="COG0738">
    <property type="taxonomic scope" value="Bacteria"/>
</dbReference>
<dbReference type="GO" id="GO:0022857">
    <property type="term" value="F:transmembrane transporter activity"/>
    <property type="evidence" value="ECO:0007669"/>
    <property type="project" value="InterPro"/>
</dbReference>
<dbReference type="OrthoDB" id="151222at2"/>
<evidence type="ECO:0000259" key="6">
    <source>
        <dbReference type="PROSITE" id="PS50850"/>
    </source>
</evidence>
<evidence type="ECO:0000256" key="5">
    <source>
        <dbReference type="SAM" id="Phobius"/>
    </source>
</evidence>
<feature type="transmembrane region" description="Helical" evidence="5">
    <location>
        <begin position="18"/>
        <end position="38"/>
    </location>
</feature>
<dbReference type="RefSeq" id="WP_015770591.1">
    <property type="nucleotide sequence ID" value="NC_013174.1"/>
</dbReference>
<dbReference type="PANTHER" id="PTHR23514">
    <property type="entry name" value="BYPASS OF STOP CODON PROTEIN 6"/>
    <property type="match status" value="1"/>
</dbReference>
<keyword evidence="8" id="KW-1185">Reference proteome</keyword>
<keyword evidence="2 5" id="KW-0812">Transmembrane</keyword>
<dbReference type="InterPro" id="IPR051788">
    <property type="entry name" value="MFS_Transporter"/>
</dbReference>
<evidence type="ECO:0000256" key="1">
    <source>
        <dbReference type="ARBA" id="ARBA00004651"/>
    </source>
</evidence>
<feature type="transmembrane region" description="Helical" evidence="5">
    <location>
        <begin position="170"/>
        <end position="187"/>
    </location>
</feature>